<accession>A0A0B7ACD1</accession>
<dbReference type="EMBL" id="HACG01030801">
    <property type="protein sequence ID" value="CEK77666.1"/>
    <property type="molecule type" value="Transcribed_RNA"/>
</dbReference>
<feature type="region of interest" description="Disordered" evidence="1">
    <location>
        <begin position="1"/>
        <end position="30"/>
    </location>
</feature>
<evidence type="ECO:0000256" key="1">
    <source>
        <dbReference type="SAM" id="MobiDB-lite"/>
    </source>
</evidence>
<dbReference type="AlphaFoldDB" id="A0A0B7ACD1"/>
<organism evidence="2">
    <name type="scientific">Arion vulgaris</name>
    <dbReference type="NCBI Taxonomy" id="1028688"/>
    <lineage>
        <taxon>Eukaryota</taxon>
        <taxon>Metazoa</taxon>
        <taxon>Spiralia</taxon>
        <taxon>Lophotrochozoa</taxon>
        <taxon>Mollusca</taxon>
        <taxon>Gastropoda</taxon>
        <taxon>Heterobranchia</taxon>
        <taxon>Euthyneura</taxon>
        <taxon>Panpulmonata</taxon>
        <taxon>Eupulmonata</taxon>
        <taxon>Stylommatophora</taxon>
        <taxon>Helicina</taxon>
        <taxon>Arionoidea</taxon>
        <taxon>Arionidae</taxon>
        <taxon>Arion</taxon>
    </lineage>
</organism>
<proteinExistence type="predicted"/>
<protein>
    <submittedName>
        <fullName evidence="2">Uncharacterized protein</fullName>
    </submittedName>
</protein>
<reference evidence="2" key="1">
    <citation type="submission" date="2014-12" db="EMBL/GenBank/DDBJ databases">
        <title>Insight into the proteome of Arion vulgaris.</title>
        <authorList>
            <person name="Aradska J."/>
            <person name="Bulat T."/>
            <person name="Smidak R."/>
            <person name="Sarate P."/>
            <person name="Gangsoo J."/>
            <person name="Sialana F."/>
            <person name="Bilban M."/>
            <person name="Lubec G."/>
        </authorList>
    </citation>
    <scope>NUCLEOTIDE SEQUENCE</scope>
    <source>
        <tissue evidence="2">Skin</tissue>
    </source>
</reference>
<feature type="non-terminal residue" evidence="2">
    <location>
        <position position="1"/>
    </location>
</feature>
<sequence>VTLNANHLGPYTKKKQTATEIEAQTADEDPDSIVEDCIQWTFSVSTFVP</sequence>
<evidence type="ECO:0000313" key="2">
    <source>
        <dbReference type="EMBL" id="CEK77666.1"/>
    </source>
</evidence>
<name>A0A0B7ACD1_9EUPU</name>
<gene>
    <name evidence="2" type="primary">ORF105990</name>
</gene>